<name>A0A246IV20_9BURK</name>
<organism evidence="2 3">
    <name type="scientific">Roseateles aquatilis</name>
    <dbReference type="NCBI Taxonomy" id="431061"/>
    <lineage>
        <taxon>Bacteria</taxon>
        <taxon>Pseudomonadati</taxon>
        <taxon>Pseudomonadota</taxon>
        <taxon>Betaproteobacteria</taxon>
        <taxon>Burkholderiales</taxon>
        <taxon>Sphaerotilaceae</taxon>
        <taxon>Roseateles</taxon>
    </lineage>
</organism>
<protein>
    <recommendedName>
        <fullName evidence="1">N-acetyltransferase domain-containing protein</fullName>
    </recommendedName>
</protein>
<evidence type="ECO:0000313" key="3">
    <source>
        <dbReference type="Proteomes" id="UP000197468"/>
    </source>
</evidence>
<dbReference type="AlphaFoldDB" id="A0A246IV20"/>
<dbReference type="Gene3D" id="3.40.630.30">
    <property type="match status" value="1"/>
</dbReference>
<accession>A0A246IV20</accession>
<comment type="caution">
    <text evidence="2">The sequence shown here is derived from an EMBL/GenBank/DDBJ whole genome shotgun (WGS) entry which is preliminary data.</text>
</comment>
<dbReference type="GO" id="GO:0016747">
    <property type="term" value="F:acyltransferase activity, transferring groups other than amino-acyl groups"/>
    <property type="evidence" value="ECO:0007669"/>
    <property type="project" value="InterPro"/>
</dbReference>
<dbReference type="Proteomes" id="UP000197468">
    <property type="component" value="Unassembled WGS sequence"/>
</dbReference>
<dbReference type="InterPro" id="IPR016181">
    <property type="entry name" value="Acyl_CoA_acyltransferase"/>
</dbReference>
<gene>
    <name evidence="2" type="ORF">CDN99_26070</name>
</gene>
<dbReference type="SUPFAM" id="SSF55729">
    <property type="entry name" value="Acyl-CoA N-acyltransferases (Nat)"/>
    <property type="match status" value="1"/>
</dbReference>
<feature type="domain" description="N-acetyltransferase" evidence="1">
    <location>
        <begin position="35"/>
        <end position="170"/>
    </location>
</feature>
<evidence type="ECO:0000313" key="2">
    <source>
        <dbReference type="EMBL" id="OWQ83599.1"/>
    </source>
</evidence>
<reference evidence="2 3" key="1">
    <citation type="journal article" date="2008" name="Int. J. Syst. Evol. Microbiol.">
        <title>Description of Roseateles aquatilis sp. nov. and Roseateles terrae sp. nov., in the class Betaproteobacteria, and emended description of the genus Roseateles.</title>
        <authorList>
            <person name="Gomila M."/>
            <person name="Bowien B."/>
            <person name="Falsen E."/>
            <person name="Moore E.R."/>
            <person name="Lalucat J."/>
        </authorList>
    </citation>
    <scope>NUCLEOTIDE SEQUENCE [LARGE SCALE GENOMIC DNA]</scope>
    <source>
        <strain evidence="2 3">CCUG 48205</strain>
    </source>
</reference>
<dbReference type="InterPro" id="IPR000182">
    <property type="entry name" value="GNAT_dom"/>
</dbReference>
<dbReference type="PROSITE" id="PS51186">
    <property type="entry name" value="GNAT"/>
    <property type="match status" value="1"/>
</dbReference>
<dbReference type="EMBL" id="NIOF01000020">
    <property type="protein sequence ID" value="OWQ83599.1"/>
    <property type="molecule type" value="Genomic_DNA"/>
</dbReference>
<proteinExistence type="predicted"/>
<keyword evidence="3" id="KW-1185">Reference proteome</keyword>
<evidence type="ECO:0000259" key="1">
    <source>
        <dbReference type="PROSITE" id="PS51186"/>
    </source>
</evidence>
<sequence length="170" mass="19490">MLGMSAIETQVAALAEGVTRPGTFYRVERWKHLRAEMLPLLVRHWREIALNHADVPLDIDEAKYSELDEAGGLHIVTARRNGLLIGYHVTLVSSHLHYRSTLHGITDVYWIAPECRHGVTAMRMFQAVERELKRLGVRKLFTGVKLHLDQGPLFERLGYKPVERLYAKLI</sequence>